<dbReference type="Proteomes" id="UP000559256">
    <property type="component" value="Unassembled WGS sequence"/>
</dbReference>
<evidence type="ECO:0000259" key="7">
    <source>
        <dbReference type="PROSITE" id="PS50305"/>
    </source>
</evidence>
<dbReference type="GO" id="GO:0070403">
    <property type="term" value="F:NAD+ binding"/>
    <property type="evidence" value="ECO:0007669"/>
    <property type="project" value="InterPro"/>
</dbReference>
<comment type="caution">
    <text evidence="6">Lacks conserved residue(s) required for the propagation of feature annotation.</text>
</comment>
<dbReference type="InterPro" id="IPR050134">
    <property type="entry name" value="NAD-dep_sirtuin_deacylases"/>
</dbReference>
<keyword evidence="6" id="KW-0479">Metal-binding</keyword>
<keyword evidence="3" id="KW-0808">Transferase</keyword>
<dbReference type="AlphaFoldDB" id="A0A8H5G136"/>
<dbReference type="InterPro" id="IPR026591">
    <property type="entry name" value="Sirtuin_cat_small_dom_sf"/>
</dbReference>
<evidence type="ECO:0000313" key="9">
    <source>
        <dbReference type="Proteomes" id="UP000559256"/>
    </source>
</evidence>
<evidence type="ECO:0000313" key="8">
    <source>
        <dbReference type="EMBL" id="KAF5356395.1"/>
    </source>
</evidence>
<dbReference type="GO" id="GO:0046872">
    <property type="term" value="F:metal ion binding"/>
    <property type="evidence" value="ECO:0007669"/>
    <property type="project" value="UniProtKB-KW"/>
</dbReference>
<comment type="caution">
    <text evidence="8">The sequence shown here is derived from an EMBL/GenBank/DDBJ whole genome shotgun (WGS) entry which is preliminary data.</text>
</comment>
<dbReference type="OrthoDB" id="424302at2759"/>
<keyword evidence="4" id="KW-0520">NAD</keyword>
<evidence type="ECO:0000256" key="1">
    <source>
        <dbReference type="ARBA" id="ARBA00004173"/>
    </source>
</evidence>
<dbReference type="PANTHER" id="PTHR11085">
    <property type="entry name" value="NAD-DEPENDENT PROTEIN DEACYLASE SIRTUIN-5, MITOCHONDRIAL-RELATED"/>
    <property type="match status" value="1"/>
</dbReference>
<dbReference type="GO" id="GO:0005634">
    <property type="term" value="C:nucleus"/>
    <property type="evidence" value="ECO:0007669"/>
    <property type="project" value="TreeGrafter"/>
</dbReference>
<evidence type="ECO:0000256" key="3">
    <source>
        <dbReference type="ARBA" id="ARBA00022679"/>
    </source>
</evidence>
<evidence type="ECO:0000256" key="6">
    <source>
        <dbReference type="PROSITE-ProRule" id="PRU00236"/>
    </source>
</evidence>
<feature type="binding site" evidence="6">
    <location>
        <position position="146"/>
    </location>
    <ligand>
        <name>Zn(2+)</name>
        <dbReference type="ChEBI" id="CHEBI:29105"/>
    </ligand>
</feature>
<organism evidence="8 9">
    <name type="scientific">Tetrapyrgos nigripes</name>
    <dbReference type="NCBI Taxonomy" id="182062"/>
    <lineage>
        <taxon>Eukaryota</taxon>
        <taxon>Fungi</taxon>
        <taxon>Dikarya</taxon>
        <taxon>Basidiomycota</taxon>
        <taxon>Agaricomycotina</taxon>
        <taxon>Agaricomycetes</taxon>
        <taxon>Agaricomycetidae</taxon>
        <taxon>Agaricales</taxon>
        <taxon>Marasmiineae</taxon>
        <taxon>Marasmiaceae</taxon>
        <taxon>Tetrapyrgos</taxon>
    </lineage>
</organism>
<keyword evidence="5" id="KW-0496">Mitochondrion</keyword>
<gene>
    <name evidence="8" type="ORF">D9758_009474</name>
</gene>
<proteinExistence type="inferred from homology"/>
<dbReference type="EMBL" id="JAACJM010000055">
    <property type="protein sequence ID" value="KAF5356395.1"/>
    <property type="molecule type" value="Genomic_DNA"/>
</dbReference>
<name>A0A8H5G136_9AGAR</name>
<evidence type="ECO:0000256" key="5">
    <source>
        <dbReference type="ARBA" id="ARBA00023128"/>
    </source>
</evidence>
<dbReference type="PANTHER" id="PTHR11085:SF10">
    <property type="entry name" value="NAD-DEPENDENT PROTEIN DEACYLASE SIRTUIN-5, MITOCHONDRIAL-RELATED"/>
    <property type="match status" value="1"/>
</dbReference>
<evidence type="ECO:0000256" key="4">
    <source>
        <dbReference type="ARBA" id="ARBA00023027"/>
    </source>
</evidence>
<comment type="similarity">
    <text evidence="2">Belongs to the sirtuin family. Class I subfamily.</text>
</comment>
<reference evidence="8 9" key="1">
    <citation type="journal article" date="2020" name="ISME J.">
        <title>Uncovering the hidden diversity of litter-decomposition mechanisms in mushroom-forming fungi.</title>
        <authorList>
            <person name="Floudas D."/>
            <person name="Bentzer J."/>
            <person name="Ahren D."/>
            <person name="Johansson T."/>
            <person name="Persson P."/>
            <person name="Tunlid A."/>
        </authorList>
    </citation>
    <scope>NUCLEOTIDE SEQUENCE [LARGE SCALE GENOMIC DNA]</scope>
    <source>
        <strain evidence="8 9">CBS 291.85</strain>
    </source>
</reference>
<feature type="domain" description="Deacetylase sirtuin-type" evidence="7">
    <location>
        <begin position="1"/>
        <end position="286"/>
    </location>
</feature>
<dbReference type="GO" id="GO:0005739">
    <property type="term" value="C:mitochondrion"/>
    <property type="evidence" value="ECO:0007669"/>
    <property type="project" value="UniProtKB-SubCell"/>
</dbReference>
<dbReference type="GO" id="GO:0017136">
    <property type="term" value="F:histone deacetylase activity, NAD-dependent"/>
    <property type="evidence" value="ECO:0007669"/>
    <property type="project" value="TreeGrafter"/>
</dbReference>
<dbReference type="InterPro" id="IPR003000">
    <property type="entry name" value="Sirtuin"/>
</dbReference>
<keyword evidence="6" id="KW-0862">Zinc</keyword>
<keyword evidence="9" id="KW-1185">Reference proteome</keyword>
<dbReference type="InterPro" id="IPR026590">
    <property type="entry name" value="Ssirtuin_cat_dom"/>
</dbReference>
<feature type="binding site" evidence="6">
    <location>
        <position position="189"/>
    </location>
    <ligand>
        <name>Zn(2+)</name>
        <dbReference type="ChEBI" id="CHEBI:29105"/>
    </ligand>
</feature>
<feature type="binding site" evidence="6">
    <location>
        <position position="192"/>
    </location>
    <ligand>
        <name>Zn(2+)</name>
        <dbReference type="ChEBI" id="CHEBI:29105"/>
    </ligand>
</feature>
<dbReference type="PROSITE" id="PS50305">
    <property type="entry name" value="SIRTUIN"/>
    <property type="match status" value="1"/>
</dbReference>
<comment type="subcellular location">
    <subcellularLocation>
        <location evidence="1">Mitochondrion</location>
    </subcellularLocation>
</comment>
<sequence length="286" mass="31518">MTATDYVEFRAALESSKFIVILTGIGLSTMPASAVAYRARACANTWQRLDAEEVGNPDVFAEDPSLVWQFYHHCREQVLKARPTAAHRAIAQLSSRPEALKRIASNATLRLFTKNIDGLAGQAHPYDASPSSQPIELYGNIFRVKCTKCGMTEKNTDSPMCPALAGTEKCFAEPQKPVSVIEEKDLPRCKQCQALLRPDVVWFKEEIHHLERAANLISNNCDLLILVGTGLHVAPCSIFGELVRRRGGKIAVFNGQGAHADRDAHFRFQGPCGDTLVKALRMEGEV</sequence>
<dbReference type="Gene3D" id="3.30.1600.10">
    <property type="entry name" value="SIR2/SIRT2 'Small Domain"/>
    <property type="match status" value="1"/>
</dbReference>
<dbReference type="Pfam" id="PF02146">
    <property type="entry name" value="SIR2"/>
    <property type="match status" value="1"/>
</dbReference>
<dbReference type="SUPFAM" id="SSF52467">
    <property type="entry name" value="DHS-like NAD/FAD-binding domain"/>
    <property type="match status" value="1"/>
</dbReference>
<dbReference type="InterPro" id="IPR029035">
    <property type="entry name" value="DHS-like_NAD/FAD-binding_dom"/>
</dbReference>
<protein>
    <recommendedName>
        <fullName evidence="7">Deacetylase sirtuin-type domain-containing protein</fullName>
    </recommendedName>
</protein>
<evidence type="ECO:0000256" key="2">
    <source>
        <dbReference type="ARBA" id="ARBA00006924"/>
    </source>
</evidence>
<dbReference type="Gene3D" id="3.40.50.1220">
    <property type="entry name" value="TPP-binding domain"/>
    <property type="match status" value="1"/>
</dbReference>
<feature type="binding site" evidence="6">
    <location>
        <position position="149"/>
    </location>
    <ligand>
        <name>Zn(2+)</name>
        <dbReference type="ChEBI" id="CHEBI:29105"/>
    </ligand>
</feature>
<accession>A0A8H5G136</accession>